<comment type="caution">
    <text evidence="2">The sequence shown here is derived from an EMBL/GenBank/DDBJ whole genome shotgun (WGS) entry which is preliminary data.</text>
</comment>
<reference evidence="2" key="1">
    <citation type="submission" date="2020-09" db="EMBL/GenBank/DDBJ databases">
        <title>Draft Genome Sequence of Paenibacillus sp. WST5.</title>
        <authorList>
            <person name="Bao Z."/>
        </authorList>
    </citation>
    <scope>NUCLEOTIDE SEQUENCE</scope>
    <source>
        <strain evidence="2">WST5</strain>
    </source>
</reference>
<keyword evidence="1" id="KW-0472">Membrane</keyword>
<protein>
    <submittedName>
        <fullName evidence="2">Uncharacterized protein</fullName>
    </submittedName>
</protein>
<keyword evidence="1" id="KW-0812">Transmembrane</keyword>
<feature type="transmembrane region" description="Helical" evidence="1">
    <location>
        <begin position="94"/>
        <end position="113"/>
    </location>
</feature>
<organism evidence="2 3">
    <name type="scientific">Paenibacillus sedimenti</name>
    <dbReference type="NCBI Taxonomy" id="2770274"/>
    <lineage>
        <taxon>Bacteria</taxon>
        <taxon>Bacillati</taxon>
        <taxon>Bacillota</taxon>
        <taxon>Bacilli</taxon>
        <taxon>Bacillales</taxon>
        <taxon>Paenibacillaceae</taxon>
        <taxon>Paenibacillus</taxon>
    </lineage>
</organism>
<dbReference type="Proteomes" id="UP000650466">
    <property type="component" value="Unassembled WGS sequence"/>
</dbReference>
<dbReference type="AlphaFoldDB" id="A0A926QLK9"/>
<evidence type="ECO:0000313" key="3">
    <source>
        <dbReference type="Proteomes" id="UP000650466"/>
    </source>
</evidence>
<dbReference type="NCBIfam" id="NF041644">
    <property type="entry name" value="CBO0543_fam"/>
    <property type="match status" value="1"/>
</dbReference>
<name>A0A926QLK9_9BACL</name>
<accession>A0A926QLK9</accession>
<feature type="transmembrane region" description="Helical" evidence="1">
    <location>
        <begin position="125"/>
        <end position="146"/>
    </location>
</feature>
<feature type="transmembrane region" description="Helical" evidence="1">
    <location>
        <begin position="6"/>
        <end position="24"/>
    </location>
</feature>
<proteinExistence type="predicted"/>
<dbReference type="InterPro" id="IPR048147">
    <property type="entry name" value="CBO0543-like"/>
</dbReference>
<evidence type="ECO:0000256" key="1">
    <source>
        <dbReference type="SAM" id="Phobius"/>
    </source>
</evidence>
<dbReference type="RefSeq" id="WP_188176299.1">
    <property type="nucleotide sequence ID" value="NZ_JACVVD010000007.1"/>
</dbReference>
<feature type="transmembrane region" description="Helical" evidence="1">
    <location>
        <begin position="70"/>
        <end position="87"/>
    </location>
</feature>
<dbReference type="EMBL" id="JACVVD010000007">
    <property type="protein sequence ID" value="MBD0382524.1"/>
    <property type="molecule type" value="Genomic_DNA"/>
</dbReference>
<keyword evidence="3" id="KW-1185">Reference proteome</keyword>
<evidence type="ECO:0000313" key="2">
    <source>
        <dbReference type="EMBL" id="MBD0382524.1"/>
    </source>
</evidence>
<gene>
    <name evidence="2" type="ORF">ICC18_20610</name>
</gene>
<keyword evidence="1" id="KW-1133">Transmembrane helix</keyword>
<sequence length="158" mass="18714">MTIERAILILIWLVAVILIPVAIPKDRTREAIVVFFANQMITWILSVLFVEMGWFENPVREFPKAAGTNFTDNYLLYPLTSTLFYLYYPREKSLLIRVLYQASYIVVACIYMQTIETYTDLLEFVHFNIFYNGIVLFLCVNAVRFYGHWFFKKHQKEG</sequence>
<feature type="transmembrane region" description="Helical" evidence="1">
    <location>
        <begin position="31"/>
        <end position="50"/>
    </location>
</feature>